<dbReference type="AlphaFoldDB" id="A0A0M0C0J4"/>
<dbReference type="InterPro" id="IPR016440">
    <property type="entry name" value="Rubredoxin-O_OxRdtase"/>
</dbReference>
<dbReference type="GO" id="GO:0046872">
    <property type="term" value="F:metal ion binding"/>
    <property type="evidence" value="ECO:0007669"/>
    <property type="project" value="InterPro"/>
</dbReference>
<evidence type="ECO:0000259" key="1">
    <source>
        <dbReference type="PROSITE" id="PS50902"/>
    </source>
</evidence>
<dbReference type="EMBL" id="LFWU01000011">
    <property type="protein sequence ID" value="KON34264.1"/>
    <property type="molecule type" value="Genomic_DNA"/>
</dbReference>
<feature type="domain" description="Flavodoxin-like" evidence="1">
    <location>
        <begin position="253"/>
        <end position="391"/>
    </location>
</feature>
<dbReference type="InterPro" id="IPR008254">
    <property type="entry name" value="Flavodoxin/NO_synth"/>
</dbReference>
<dbReference type="PATRIC" id="fig|1685124.3.peg.39"/>
<dbReference type="SMART" id="SM00849">
    <property type="entry name" value="Lactamase_B"/>
    <property type="match status" value="1"/>
</dbReference>
<dbReference type="SUPFAM" id="SSF56281">
    <property type="entry name" value="Metallo-hydrolase/oxidoreductase"/>
    <property type="match status" value="1"/>
</dbReference>
<name>A0A0M0C0J4_9ARCH</name>
<dbReference type="InterPro" id="IPR036866">
    <property type="entry name" value="RibonucZ/Hydroxyglut_hydro"/>
</dbReference>
<proteinExistence type="predicted"/>
<dbReference type="InterPro" id="IPR029039">
    <property type="entry name" value="Flavoprotein-like_sf"/>
</dbReference>
<dbReference type="Pfam" id="PF00258">
    <property type="entry name" value="Flavodoxin_1"/>
    <property type="match status" value="1"/>
</dbReference>
<dbReference type="PROSITE" id="PS50902">
    <property type="entry name" value="FLAVODOXIN_LIKE"/>
    <property type="match status" value="1"/>
</dbReference>
<reference evidence="2 3" key="1">
    <citation type="submission" date="2015-06" db="EMBL/GenBank/DDBJ databases">
        <title>New insights into the roles of widespread benthic archaea in carbon and nitrogen cycling.</title>
        <authorList>
            <person name="Lazar C.S."/>
            <person name="Baker B.J."/>
            <person name="Seitz K.W."/>
            <person name="Hyde A.S."/>
            <person name="Dick G.J."/>
            <person name="Hinrichs K.-U."/>
            <person name="Teske A.P."/>
        </authorList>
    </citation>
    <scope>NUCLEOTIDE SEQUENCE [LARGE SCALE GENOMIC DNA]</scope>
    <source>
        <strain evidence="2">SG8-32-1</strain>
    </source>
</reference>
<dbReference type="PANTHER" id="PTHR43717">
    <property type="entry name" value="ANAEROBIC NITRIC OXIDE REDUCTASE FLAVORUBREDOXIN"/>
    <property type="match status" value="1"/>
</dbReference>
<dbReference type="CDD" id="cd07709">
    <property type="entry name" value="flavodiiron_proteins_MBL-fold"/>
    <property type="match status" value="1"/>
</dbReference>
<dbReference type="GO" id="GO:0009055">
    <property type="term" value="F:electron transfer activity"/>
    <property type="evidence" value="ECO:0007669"/>
    <property type="project" value="InterPro"/>
</dbReference>
<comment type="caution">
    <text evidence="2">The sequence shown here is derived from an EMBL/GenBank/DDBJ whole genome shotgun (WGS) entry which is preliminary data.</text>
</comment>
<dbReference type="Pfam" id="PF19583">
    <property type="entry name" value="ODP"/>
    <property type="match status" value="1"/>
</dbReference>
<dbReference type="GO" id="GO:0010181">
    <property type="term" value="F:FMN binding"/>
    <property type="evidence" value="ECO:0007669"/>
    <property type="project" value="InterPro"/>
</dbReference>
<protein>
    <submittedName>
        <fullName evidence="2">Lactamase</fullName>
    </submittedName>
</protein>
<organism evidence="2 3">
    <name type="scientific">miscellaneous Crenarchaeota group-1 archaeon SG8-32-1</name>
    <dbReference type="NCBI Taxonomy" id="1685124"/>
    <lineage>
        <taxon>Archaea</taxon>
        <taxon>Candidatus Bathyarchaeota</taxon>
        <taxon>MCG-1</taxon>
    </lineage>
</organism>
<dbReference type="GO" id="GO:0016491">
    <property type="term" value="F:oxidoreductase activity"/>
    <property type="evidence" value="ECO:0007669"/>
    <property type="project" value="InterPro"/>
</dbReference>
<gene>
    <name evidence="2" type="ORF">AC477_00635</name>
</gene>
<dbReference type="PIRSF" id="PIRSF005243">
    <property type="entry name" value="ROO"/>
    <property type="match status" value="1"/>
</dbReference>
<dbReference type="Gene3D" id="3.40.50.360">
    <property type="match status" value="1"/>
</dbReference>
<dbReference type="InterPro" id="IPR001279">
    <property type="entry name" value="Metallo-B-lactamas"/>
</dbReference>
<dbReference type="SUPFAM" id="SSF52218">
    <property type="entry name" value="Flavoproteins"/>
    <property type="match status" value="1"/>
</dbReference>
<sequence>MSPVKVLENIFWVGVVDWNLRHFHGFSYSAQRGTTYNAYLIVDKKIALVDTVEHSFADEMIEKIKEIIDPSKIDYIITNHVESDHSGSIKEILKLAPNATIVGTANCKAGLEKHYFGNWKFQTVKTGDTLNLGDRTLTFLEATMLHWPDTMFTYIEKDGLLLSNDGFGQHLASSKRFDDEVDQNVLMWEAGKYYANILWLYSSVVLRKIEEVQKLGLKINMIAPSHGLIWRMDPMKIITSYIKWAKGEAEKKVIIVYDTMWKSTEKMAKAMLEGISNEGLKVKLFRLPVSDEGDIIGELLETKGILVGSATINNGILPTVAPFLREMEGLRPKNKLAAAFGSYGWGGGATATIEKSLKSASMELVAPAMTVKWVPDNEELKKCYEYGQEFAKKVKALE</sequence>
<evidence type="ECO:0000313" key="3">
    <source>
        <dbReference type="Proteomes" id="UP000037237"/>
    </source>
</evidence>
<dbReference type="Proteomes" id="UP000037237">
    <property type="component" value="Unassembled WGS sequence"/>
</dbReference>
<evidence type="ECO:0000313" key="2">
    <source>
        <dbReference type="EMBL" id="KON34264.1"/>
    </source>
</evidence>
<dbReference type="InterPro" id="IPR045761">
    <property type="entry name" value="ODP_dom"/>
</dbReference>
<dbReference type="Gene3D" id="3.60.15.10">
    <property type="entry name" value="Ribonuclease Z/Hydroxyacylglutathione hydrolase-like"/>
    <property type="match status" value="1"/>
</dbReference>
<accession>A0A0M0C0J4</accession>
<dbReference type="PANTHER" id="PTHR43717:SF1">
    <property type="entry name" value="ANAEROBIC NITRIC OXIDE REDUCTASE FLAVORUBREDOXIN"/>
    <property type="match status" value="1"/>
</dbReference>